<sequence length="170" mass="19217">MKRVAILIEDLFDERELIYPYFRLLEEGYKVDLVGTDKDTVYVSKSGLKEKSTHSSKEVLARDYDAVIIPGGFSPDNMRRCPETVEFVREMYKANKLVAAICHGPWMMASACDLKGKKVTSFFSIKDDLINAGAEYLDEEVVIDGNLITSRTPKDLPSFLKAIIKKLNDV</sequence>
<dbReference type="OrthoDB" id="9800516at2"/>
<keyword evidence="3" id="KW-0645">Protease</keyword>
<protein>
    <submittedName>
        <fullName evidence="3">Protease I</fullName>
    </submittedName>
</protein>
<keyword evidence="3" id="KW-0378">Hydrolase</keyword>
<accession>A0A1H2ZGK9</accession>
<dbReference type="NCBIfam" id="TIGR01382">
    <property type="entry name" value="PfpI"/>
    <property type="match status" value="1"/>
</dbReference>
<dbReference type="PANTHER" id="PTHR42733:SF13">
    <property type="entry name" value="DJ-1_PFPI DOMAIN-CONTAINING PROTEIN"/>
    <property type="match status" value="1"/>
</dbReference>
<evidence type="ECO:0000313" key="3">
    <source>
        <dbReference type="EMBL" id="SDX16570.1"/>
    </source>
</evidence>
<dbReference type="AlphaFoldDB" id="A0A1H2ZGK9"/>
<dbReference type="RefSeq" id="WP_093752989.1">
    <property type="nucleotide sequence ID" value="NZ_FNNG01000007.1"/>
</dbReference>
<dbReference type="EMBL" id="FNNG01000007">
    <property type="protein sequence ID" value="SDX16570.1"/>
    <property type="molecule type" value="Genomic_DNA"/>
</dbReference>
<organism evidence="3 4">
    <name type="scientific">Tepidimicrobium xylanilyticum</name>
    <dbReference type="NCBI Taxonomy" id="1123352"/>
    <lineage>
        <taxon>Bacteria</taxon>
        <taxon>Bacillati</taxon>
        <taxon>Bacillota</taxon>
        <taxon>Tissierellia</taxon>
        <taxon>Tissierellales</taxon>
        <taxon>Tepidimicrobiaceae</taxon>
        <taxon>Tepidimicrobium</taxon>
    </lineage>
</organism>
<dbReference type="Pfam" id="PF01965">
    <property type="entry name" value="DJ-1_PfpI"/>
    <property type="match status" value="1"/>
</dbReference>
<keyword evidence="4" id="KW-1185">Reference proteome</keyword>
<evidence type="ECO:0000313" key="4">
    <source>
        <dbReference type="Proteomes" id="UP000198828"/>
    </source>
</evidence>
<dbReference type="CDD" id="cd03134">
    <property type="entry name" value="GATase1_PfpI_like"/>
    <property type="match status" value="1"/>
</dbReference>
<evidence type="ECO:0000259" key="2">
    <source>
        <dbReference type="Pfam" id="PF01965"/>
    </source>
</evidence>
<reference evidence="3 4" key="1">
    <citation type="submission" date="2016-10" db="EMBL/GenBank/DDBJ databases">
        <authorList>
            <person name="de Groot N.N."/>
        </authorList>
    </citation>
    <scope>NUCLEOTIDE SEQUENCE [LARGE SCALE GENOMIC DNA]</scope>
    <source>
        <strain evidence="3 4">DSM 23310</strain>
    </source>
</reference>
<dbReference type="GO" id="GO:0008233">
    <property type="term" value="F:peptidase activity"/>
    <property type="evidence" value="ECO:0007669"/>
    <property type="project" value="UniProtKB-KW"/>
</dbReference>
<dbReference type="Proteomes" id="UP000198828">
    <property type="component" value="Unassembled WGS sequence"/>
</dbReference>
<dbReference type="PANTHER" id="PTHR42733">
    <property type="entry name" value="DJ-1 PROTEIN"/>
    <property type="match status" value="1"/>
</dbReference>
<comment type="similarity">
    <text evidence="1">Belongs to the peptidase C56 family.</text>
</comment>
<evidence type="ECO:0000256" key="1">
    <source>
        <dbReference type="ARBA" id="ARBA00008542"/>
    </source>
</evidence>
<dbReference type="InterPro" id="IPR006286">
    <property type="entry name" value="C56_PfpI-like"/>
</dbReference>
<dbReference type="PROSITE" id="PS51276">
    <property type="entry name" value="PEPTIDASE_C56_PFPI"/>
    <property type="match status" value="1"/>
</dbReference>
<dbReference type="SUPFAM" id="SSF52317">
    <property type="entry name" value="Class I glutamine amidotransferase-like"/>
    <property type="match status" value="1"/>
</dbReference>
<name>A0A1H2ZGK9_9FIRM</name>
<dbReference type="Gene3D" id="3.40.50.880">
    <property type="match status" value="1"/>
</dbReference>
<dbReference type="InterPro" id="IPR002818">
    <property type="entry name" value="DJ-1/PfpI"/>
</dbReference>
<gene>
    <name evidence="3" type="ORF">SAMN05660923_01834</name>
</gene>
<feature type="domain" description="DJ-1/PfpI" evidence="2">
    <location>
        <begin position="2"/>
        <end position="165"/>
    </location>
</feature>
<dbReference type="GO" id="GO:0006508">
    <property type="term" value="P:proteolysis"/>
    <property type="evidence" value="ECO:0007669"/>
    <property type="project" value="UniProtKB-KW"/>
</dbReference>
<dbReference type="InterPro" id="IPR029062">
    <property type="entry name" value="Class_I_gatase-like"/>
</dbReference>
<proteinExistence type="inferred from homology"/>